<name>A0ACB7EEH6_NIBAL</name>
<reference evidence="1" key="1">
    <citation type="submission" date="2020-04" db="EMBL/GenBank/DDBJ databases">
        <title>A chromosome-scale assembly and high-density genetic map of the yellow drum (Nibea albiflora) genome.</title>
        <authorList>
            <person name="Xu D."/>
            <person name="Zhang W."/>
            <person name="Chen R."/>
            <person name="Tan P."/>
            <person name="Wang L."/>
            <person name="Song H."/>
            <person name="Tian L."/>
            <person name="Zhu Q."/>
            <person name="Wang B."/>
        </authorList>
    </citation>
    <scope>NUCLEOTIDE SEQUENCE</scope>
    <source>
        <strain evidence="1">ZJHYS-2018</strain>
    </source>
</reference>
<protein>
    <submittedName>
        <fullName evidence="1">Titin</fullName>
    </submittedName>
</protein>
<evidence type="ECO:0000313" key="2">
    <source>
        <dbReference type="Proteomes" id="UP000805704"/>
    </source>
</evidence>
<dbReference type="EMBL" id="CM024796">
    <property type="protein sequence ID" value="KAG8000467.1"/>
    <property type="molecule type" value="Genomic_DNA"/>
</dbReference>
<organism evidence="1 2">
    <name type="scientific">Nibea albiflora</name>
    <name type="common">Yellow drum</name>
    <name type="synonym">Corvina albiflora</name>
    <dbReference type="NCBI Taxonomy" id="240163"/>
    <lineage>
        <taxon>Eukaryota</taxon>
        <taxon>Metazoa</taxon>
        <taxon>Chordata</taxon>
        <taxon>Craniata</taxon>
        <taxon>Vertebrata</taxon>
        <taxon>Euteleostomi</taxon>
        <taxon>Actinopterygii</taxon>
        <taxon>Neopterygii</taxon>
        <taxon>Teleostei</taxon>
        <taxon>Neoteleostei</taxon>
        <taxon>Acanthomorphata</taxon>
        <taxon>Eupercaria</taxon>
        <taxon>Sciaenidae</taxon>
        <taxon>Nibea</taxon>
    </lineage>
</organism>
<dbReference type="Proteomes" id="UP000805704">
    <property type="component" value="Chromosome 8"/>
</dbReference>
<proteinExistence type="predicted"/>
<sequence>MEAATEKSQIVEDGGVDTSKHITVDQAKTKENIIKDRPEKPEVERKVSGAPKPEVSHEDTSEKLEIMYKTSTVLPVEEMKTKLTKTIVSPTTEVTKRDRQREKGVLKMIDESEQISQIKEETQTEVEQKTERTSEPLTEDIKTKKSKSLKDKKTLPKSTKTTLEEVQSRTITVKDEYGTVTPFEVTETNQEQMEKKFSMAPVMEVASQRSLIVKDGDVKSDTLQMYITPDELVRDITSRKEDIYKSDEISVKTKDTKDTKDTGVEQVQSKVDRVQDKTEKVTPIKEKLPEKQEQIERKASVASKPEVTDQHSLVDTPEKLTVIDKTTTDLPAEEMKTRQKQTETKTEVTDAEIKDIQSKKSKSLKEKGQRLDKGTKTTLEEVQSRTITVKDEYGAVTPFEVTETNQEQMEKKFSMAPVMEVASQRSLIVKDGDVKSDTLQMYITPDELVRDITSRKEDIYKSDEISVKTKDTKDTKDTGVEQVQSKVDRVQDKTEKVTPIKEKLPEKQEQIERKASVASKPEVTDQHSLVDTETKTCVTSVKEQTDTEIQEIQSKRSKSLKEKGQRVDKGTKEEVQSRTITFKDEYDTVTPFGVTETKQEEVRRTISLAPVMEIASEKHFIVKDGDIKSDTLQRFIVPDKLVKDITSKKEDIRESRDDSLTRQGSETARGSAGTSRVRSEFKTDDTIQTEQNQTNQEAERTAGTQTEIVRKDRSLRHEQIKYDNTSPKKPDFKYQEQATAESIQSKTDRVKDVTPETETKQEQTDRKASRTPVMDVTYETPLTVKQDNILDTSQKYISPDDLVKDTASRQKVAYESDDISLKADQFTTVVTTPPKETLTEQQLGLTKPKKMKTETTTVKDKIIKEFHDKEKADIKTTVEEIQGKELGIPTTRSEEIEIINEEIKSYKPTIKESKADIEWQEPTAREPSVTDETKRKIIERKTTTHYKTDSPEYREDATRKPEVEPFPKVDVQYVPPHEDETTSRKKGEARELESRVLSVEPGGKELVSPQESFRESKPQAAVKVQEAAKKPEVIDKTKKLEKKITPQEEAKPVTKPVMKVEEPTKKVAEEGKPIVEKITPETETVLHKKGKIQLDEEGTFEIPTLKKTTRVMKEVEEEQEMIKLKKIPSVPPKEAEGEEKPQKVTKTTVLSVEEMVHKEEAVEMSIATRRPAEEKKLKEKAGVVKKPEIAKPKEEEQKEAHKDAWTRQKPTPKDEKPDDKISLKITPKAPKPEEPAPPSAALKKVKKLPSDEVEPEVVKLKPFEKPVKLAEEPEKEKTERPDRDTIPFQKGERTPREVETKEPPKKPEKVPLEVKKIPTQEQDIESVKLKPFTRPSKEAAEPEKKPAEEKEKKPADDLRRRRTSPDEKPKEREPEARPKKPEIPETPEKKLEKPKEVEAVPAEKKVSPVPASVKKPEKVPEEPKPLQVKKGVIPKAKEEKEEVALKPVEQLKKVEMKKTPSPKVQKLKEEAIPVEKIPSVDKLKKIPKSVSPKDSVEAVTLKKIPKKPSPEEEKEKGKIPLVKEVSPGAVQMKKVATQPEEEVYEEEFEAEEGEQEEEAWGWELVPQDSYGSEDWEGEAEEGALEVPGVTGRAKQTPSPGEGRGRGLKPGGRGPPPPEEPFAGFKLKAVPLKFIKKLQDIVLQEAESIGSSAVFECEVSPSTAITSWMKDDSNLRESPKHKFTSDGKDRKLNIIDVQLSDTGEYTCIAKNAGKEISCTAKLIVEASCEMDQRAGGGDFRHEGSDTYMTGELNKERDVIWKKDGEVLKKKAGKVQINIIGMQHAVTIQGATEVEAGVYTCEVSGQESVKTTTTVKVIEIIKDWIVKPLRDQHVKPKAAATFKCELYKDTPNWKWLKGETEVTPSDKVEIKKDGKELTLTIKNCQPEDVAEYAMEVEGRLYTAKLTLGEISEDDVPGEWKLKGEVLTRSPTCDIQMAGGVRKLTLKNCQLDQAGEVSYQALNAITSAMLNVKEIEMDFVVPLKDVSVPEKKQAKFECTITKDVSKVMWYKGDDVITPDQKFDIIDDGKKHMLIINCCEFDDEDEYTIAVLGKTSAARLTVEGIRLKFISPIKDQTVKEGKTARFELELSHENIPVSWFKNDVKIHPSRTVITHVDGKKHVLEIKEVTLDDTCQIKAEAKGIPSMANLTVIEGDAYFTVKLQDYTAVEKDNVLLDCELNKDVDVMWYHNEAEIKPSKMVAVKAEGKRRTLVLKKVGDKDKGQYLCDCGTDKTTAVLHIEARHIKVVRPLYGAEVFDGETARFEVELSEDDVHGQWKLNGEVLSPSADVEIVEDGAKHTLVLYNCKVPQTGEVAFTAANAKCSANLKVKELPVSFITPLADVHVYEKDEARFELEISREPKSFRWLKGSQELSNDDKFELLVEGKRHTLIVKSARYEDEAKYMFEAEDKRTSGKLIIKGIRLEFVKPIKDVTVKERETAEFSVELSHEKIPVVWYKNDIRLHPSKVVHMSENRKVHTLAFKEVTIDDTSLIKVEAMGKTSEAMLTVLEGDLYFTVKLQNYTAVEKDENILIQSDGKKRTLIIKKAAKSNMGEYICDCGTDKTTANLNIEERDIKVVRPLYSVEVTETETAKFETEISEEDLHGTWKLKGEALHPSPDVEIKEEGPRHTLILFNCKKDMAGSVDFAAANAKSSAQLRVKARVIGLQRPLKDVTVTVGETATFECELSYEGIPVEWFLGGTKLEPSDRVVVKVDGKVHSLTLRDVQLNEAGQVKLAAKDFQTEANLIVSEAAVEFTKPLVDQTVEEEATATLECEVSRESAEVRWLRDGQDIRKTKKYEMIVDGRKRALVIHDCTPDDSKTYTCDAKDFKTSCFLSVEPPHVEFSKPLHDVEVKEKESARFECEVSREDAKVRWFKDGSEIRKGKKYEIIAQGRQHILIVHKSVFDDEAEYECDARTSKSSGMLTVVEEEARFTKNLSNVEGTETDSVKLICEVSKPSADVRWYKGDEELPEGGRYEHIVDGKRRILLIQDLKMADAGEYNCRLSPSIKTSGNLKINELAAEFISRPQSQEVVESEKAEFTCSVSKDTYEVKWLKGDKELEAGDKYQMVSDGKRRTLVIKNCELKDEGGYVVMIGATRASADLTVLEKLKVITPLRDTEAMEGQEIVLNCEVNQEGAKAKWLKNDETVFESSKFLMVQRDNVFSLRIRDAQKGDEANFSINLTNQRGEQAKSSCKLSVKEESLRFVVPLEDIDTQEKKTVSFSCKVNRLNATLKWMKGGAEIALSKRVIYKVDKDKHTLTIKDCTLADEGEYTAVAGDNKSTAELIISEAPTDFSIQLKDQTITEFDDAEFSCKLTKEKADVKWYRNGREIREGPRYTFEKDGKVCTLRIKECRPDDECEYACGVDEKRSRARLFVEEIPVEIIRPPQDVFEPPGSDIVFEVELNKDRVEVKWLRNNMTVVQGDKYQMMSEGKIHRLQVCEIRPRDQGDYRIIAKDKDAKAKLELAAVPQIKTTDQSYVTDAGKPVTMAVPYSAYPQAEADWLYNNLSLPKDNIYTSADRTEYRLKDPVKSDQGRYKINIKNKHGQGEAFINLEVIDVPGPVKNLQVIDTADGEVSLAWEEPESDGGSKVIGYVVERRDVKRKTWTLATDQAESPEYTVTGLQKDSMYLFRVCARNRVGSGPNVETDKPVQAKNKFDVPEAPLNVIVGNVNKFGCTVSWEPPESDGGSPITSYIIELRDRTSVKWSPVQVTKPDELSAIINDVIENKEYIFRVKAENKAGEGKPSAASQPVKIMDPIEPPSPPLNLVWQDQNKSSVQLTWETPLRNGGSMITGYIIERCEDGTDKWLRCNARLCPDLFYKVSGLKYGAKYNYKVFAENAAGVSDPSNIVGPLLADDPHFAPSFDLSGFKDGLEVIVPQPLTIRVPISGYPTPVAKWTFGEKELTTDDERVSMMTKSTFTELTVTPSVRPDKGIYTLHLENDVTSVSGEIEVNVIAAPSAPKDFKVLEVTRQHVHLTWEAPEHDGGSPLTGYQVEKRDVSRKTWVKVTTGIQDQEFTVTDVVEGKEYLFRVTACNKCGPGEPAYIDEPVNVSSPATIPDPPENLRWRDKSASGIFLTWEPPKYDGGSGIRGYNVEQPPEIQLDAKLLAGLTAKAGSKIELPAEVTGKPEPKVKWTKADLVLKPDDRVSIDTKSGHSTLTIAKTKRDDSSTYIIEATNSSGRATATVDVNILDKPGPPAAFDISEITNETCFLAWNPPRDDGGSRVTNYIVERRAAESEIWHRLSSTIKQTTYKAVGLVKFKEYIFRVFAENQFGVGPSAEHPSIIARYPFDTPGAPYKLEPSDIAKDSLTLAWYEPDEDGGSPITGYWVERYEPDHDKWIRCNKLPIKDTNYRVKGLPTRKKYKFRVLAENLAGTGKPSKETDPILVKDPIDPPWAPGKPTVKDVAKTSCFLMWTKPEHDGGAKIDGYVIEMLKSGTTDWIRVAEDINLLEHFLKGLMEKQEYSFRVRAVNVAGESEPSEPSDPVLCKERLNPPSAPRWLEVVNISRKSADLKWTAPERDGGSKITNYVVEKRDARRKGWQAVDTTVKELKYTVSPLNDGSLYVFRVAAENAVGVGPFCELEDSVLAKDTFTTPGPPYSLAVNAVTKRYVDLQWEEPKNDGGRPILKYSIEKKEKLGTRWVKCGKTSGPDCKYRVTDVIEGTEVQFQVCAENEAGVGHPSEPTEILTIEDPTGIPSPPIELHVTGASRNFLSIAWKPPQRDGGCPITGYHIEMCEPGTEKWMRVNSRPVKELKYCVEEGSPTLEFQTLDLVVVETEKLHIPVPFKAVPSPRITWHKDGKELKADERLGFRSEYTACHLEVDSSLHADAGQYKVTLENQLGAASATINVKVFLGPCKEILASEITKNSCKVSWDPPDYDGGSPVIHYVLQRREAGRRTYVNMMSGENKVSWNVKDLIPNGEYYFRVQAVNKIGGGEFTELRNPVIAEDQKHAPDPPVDVETHYPTSSTITLTWKPPMYDGGCKIMGYILEKQQKGEDKWERCNDFLVPVLSYTVRGLTEGKNYTFRVKAENAAGISEPSRNSPYAKASDAIDPPKVFLSGSLQSGLSVKRGCEICLDANISGSPYPEITWYWNNQVIRPEPLRKRPERPLKKKVEKKEEEKEKAEAEKKEKEGEVKEGEERGKEEEKKEEEKKEEEKKEEEKKEEKKEEEAAVPEVEEPDYPTIN</sequence>
<accession>A0ACB7EEH6</accession>
<feature type="non-terminal residue" evidence="1">
    <location>
        <position position="5177"/>
    </location>
</feature>
<keyword evidence="2" id="KW-1185">Reference proteome</keyword>
<gene>
    <name evidence="1" type="primary">TTN.11</name>
    <name evidence="1" type="ORF">GBF38_016812</name>
</gene>
<evidence type="ECO:0000313" key="1">
    <source>
        <dbReference type="EMBL" id="KAG8000467.1"/>
    </source>
</evidence>
<comment type="caution">
    <text evidence="1">The sequence shown here is derived from an EMBL/GenBank/DDBJ whole genome shotgun (WGS) entry which is preliminary data.</text>
</comment>